<feature type="domain" description="PPIase cyclophilin-type" evidence="4">
    <location>
        <begin position="86"/>
        <end position="206"/>
    </location>
</feature>
<dbReference type="PRINTS" id="PR00153">
    <property type="entry name" value="CSAPPISMRASE"/>
</dbReference>
<dbReference type="PANTHER" id="PTHR45625:SF4">
    <property type="entry name" value="PEPTIDYLPROLYL ISOMERASE DOMAIN AND WD REPEAT-CONTAINING PROTEIN 1"/>
    <property type="match status" value="1"/>
</dbReference>
<reference evidence="5" key="1">
    <citation type="journal article" date="2015" name="Nature">
        <title>Complex archaea that bridge the gap between prokaryotes and eukaryotes.</title>
        <authorList>
            <person name="Spang A."/>
            <person name="Saw J.H."/>
            <person name="Jorgensen S.L."/>
            <person name="Zaremba-Niedzwiedzka K."/>
            <person name="Martijn J."/>
            <person name="Lind A.E."/>
            <person name="van Eijk R."/>
            <person name="Schleper C."/>
            <person name="Guy L."/>
            <person name="Ettema T.J."/>
        </authorList>
    </citation>
    <scope>NUCLEOTIDE SEQUENCE</scope>
</reference>
<dbReference type="AlphaFoldDB" id="A0A0F9B480"/>
<gene>
    <name evidence="5" type="ORF">LCGC14_2574180</name>
</gene>
<dbReference type="InterPro" id="IPR020892">
    <property type="entry name" value="Cyclophilin-type_PPIase_CS"/>
</dbReference>
<dbReference type="GO" id="GO:0003755">
    <property type="term" value="F:peptidyl-prolyl cis-trans isomerase activity"/>
    <property type="evidence" value="ECO:0007669"/>
    <property type="project" value="UniProtKB-KW"/>
</dbReference>
<dbReference type="InterPro" id="IPR029000">
    <property type="entry name" value="Cyclophilin-like_dom_sf"/>
</dbReference>
<feature type="non-terminal residue" evidence="5">
    <location>
        <position position="206"/>
    </location>
</feature>
<dbReference type="PROSITE" id="PS00170">
    <property type="entry name" value="CSA_PPIASE_1"/>
    <property type="match status" value="1"/>
</dbReference>
<dbReference type="GO" id="GO:0006457">
    <property type="term" value="P:protein folding"/>
    <property type="evidence" value="ECO:0007669"/>
    <property type="project" value="InterPro"/>
</dbReference>
<dbReference type="Pfam" id="PF00160">
    <property type="entry name" value="Pro_isomerase"/>
    <property type="match status" value="1"/>
</dbReference>
<dbReference type="InterPro" id="IPR002130">
    <property type="entry name" value="Cyclophilin-type_PPIase_dom"/>
</dbReference>
<accession>A0A0F9B480</accession>
<sequence>MRFDRPQALDTCDLPRLEALEGRLLLSGTAPEFATALDDVYTYGGLALTLGIDGYDADGDPLTITVVSSNPAVTALVPTGNRYARLHFVNSDQTDLGDIVVQLFEGRGSTAAERFITLASNHVNDDGSLDPGGVPFYTDVIVHRVIPGFMIQTGDAAEGNGSGGSPLGAFPDVFDPDLNFSLPGVLAAANSGPDSNDAQFFITDGD</sequence>
<organism evidence="5">
    <name type="scientific">marine sediment metagenome</name>
    <dbReference type="NCBI Taxonomy" id="412755"/>
    <lineage>
        <taxon>unclassified sequences</taxon>
        <taxon>metagenomes</taxon>
        <taxon>ecological metagenomes</taxon>
    </lineage>
</organism>
<evidence type="ECO:0000256" key="1">
    <source>
        <dbReference type="ARBA" id="ARBA00013194"/>
    </source>
</evidence>
<dbReference type="Gene3D" id="2.40.100.10">
    <property type="entry name" value="Cyclophilin-like"/>
    <property type="match status" value="1"/>
</dbReference>
<keyword evidence="2" id="KW-0697">Rotamase</keyword>
<dbReference type="EC" id="5.2.1.8" evidence="1"/>
<proteinExistence type="predicted"/>
<comment type="caution">
    <text evidence="5">The sequence shown here is derived from an EMBL/GenBank/DDBJ whole genome shotgun (WGS) entry which is preliminary data.</text>
</comment>
<dbReference type="PROSITE" id="PS50072">
    <property type="entry name" value="CSA_PPIASE_2"/>
    <property type="match status" value="1"/>
</dbReference>
<keyword evidence="3" id="KW-0413">Isomerase</keyword>
<evidence type="ECO:0000256" key="3">
    <source>
        <dbReference type="ARBA" id="ARBA00023235"/>
    </source>
</evidence>
<name>A0A0F9B480_9ZZZZ</name>
<dbReference type="PANTHER" id="PTHR45625">
    <property type="entry name" value="PEPTIDYL-PROLYL CIS-TRANS ISOMERASE-RELATED"/>
    <property type="match status" value="1"/>
</dbReference>
<evidence type="ECO:0000256" key="2">
    <source>
        <dbReference type="ARBA" id="ARBA00023110"/>
    </source>
</evidence>
<evidence type="ECO:0000259" key="4">
    <source>
        <dbReference type="PROSITE" id="PS50072"/>
    </source>
</evidence>
<dbReference type="SUPFAM" id="SSF50891">
    <property type="entry name" value="Cyclophilin-like"/>
    <property type="match status" value="1"/>
</dbReference>
<protein>
    <recommendedName>
        <fullName evidence="1">peptidylprolyl isomerase</fullName>
        <ecNumber evidence="1">5.2.1.8</ecNumber>
    </recommendedName>
</protein>
<evidence type="ECO:0000313" key="5">
    <source>
        <dbReference type="EMBL" id="KKL08607.1"/>
    </source>
</evidence>
<dbReference type="InterPro" id="IPR044666">
    <property type="entry name" value="Cyclophilin_A-like"/>
</dbReference>
<dbReference type="EMBL" id="LAZR01042813">
    <property type="protein sequence ID" value="KKL08607.1"/>
    <property type="molecule type" value="Genomic_DNA"/>
</dbReference>